<dbReference type="Pfam" id="PF22589">
    <property type="entry name" value="SPMIP1"/>
    <property type="match status" value="1"/>
</dbReference>
<accession>A0A818Y1U2</accession>
<evidence type="ECO:0000259" key="1">
    <source>
        <dbReference type="Pfam" id="PF22589"/>
    </source>
</evidence>
<gene>
    <name evidence="2" type="ORF">GRG538_LOCUS31308</name>
</gene>
<name>A0A818Y1U2_9BILA</name>
<evidence type="ECO:0000313" key="2">
    <source>
        <dbReference type="EMBL" id="CAF3749469.1"/>
    </source>
</evidence>
<sequence>MTRMAFDTRTQNAWKELIEKEAMTRVSWHQTFKPNPNDDEWFKRGFYTQATAKPIGRSLPTIVFPPLSYDANDSLDELAKKLDIEHNSNALKEMYPIKKKEKDILFDGFSKEEKGRYKYLNLRKQIQPEHKFQYPVSSTMEYGWKLGETGQHFKAPTYARGKIVEESFYRRNGVFE</sequence>
<dbReference type="EMBL" id="CAJNYT010005494">
    <property type="protein sequence ID" value="CAF3749469.1"/>
    <property type="molecule type" value="Genomic_DNA"/>
</dbReference>
<feature type="domain" description="Sperm microtubule inner protein 1 C-terminal" evidence="1">
    <location>
        <begin position="85"/>
        <end position="175"/>
    </location>
</feature>
<dbReference type="AlphaFoldDB" id="A0A818Y1U2"/>
<proteinExistence type="predicted"/>
<reference evidence="2" key="1">
    <citation type="submission" date="2021-02" db="EMBL/GenBank/DDBJ databases">
        <authorList>
            <person name="Nowell W R."/>
        </authorList>
    </citation>
    <scope>NUCLEOTIDE SEQUENCE</scope>
</reference>
<protein>
    <recommendedName>
        <fullName evidence="1">Sperm microtubule inner protein 1 C-terminal domain-containing protein</fullName>
    </recommendedName>
</protein>
<evidence type="ECO:0000313" key="3">
    <source>
        <dbReference type="Proteomes" id="UP000663872"/>
    </source>
</evidence>
<dbReference type="Proteomes" id="UP000663872">
    <property type="component" value="Unassembled WGS sequence"/>
</dbReference>
<comment type="caution">
    <text evidence="2">The sequence shown here is derived from an EMBL/GenBank/DDBJ whole genome shotgun (WGS) entry which is preliminary data.</text>
</comment>
<dbReference type="InterPro" id="IPR054323">
    <property type="entry name" value="SPMIP1_C"/>
</dbReference>
<dbReference type="PANTHER" id="PTHR35826">
    <property type="entry name" value="PROTEIN ATP6V1FNB-LIKE"/>
    <property type="match status" value="1"/>
</dbReference>
<organism evidence="2 3">
    <name type="scientific">Rotaria socialis</name>
    <dbReference type="NCBI Taxonomy" id="392032"/>
    <lineage>
        <taxon>Eukaryota</taxon>
        <taxon>Metazoa</taxon>
        <taxon>Spiralia</taxon>
        <taxon>Gnathifera</taxon>
        <taxon>Rotifera</taxon>
        <taxon>Eurotatoria</taxon>
        <taxon>Bdelloidea</taxon>
        <taxon>Philodinida</taxon>
        <taxon>Philodinidae</taxon>
        <taxon>Rotaria</taxon>
    </lineage>
</organism>
<dbReference type="PANTHER" id="PTHR35826:SF1">
    <property type="entry name" value="PROTEIN ATP6V1FNB-LIKE"/>
    <property type="match status" value="1"/>
</dbReference>